<dbReference type="Gene3D" id="3.40.50.300">
    <property type="entry name" value="P-loop containing nucleotide triphosphate hydrolases"/>
    <property type="match status" value="1"/>
</dbReference>
<dbReference type="InterPro" id="IPR017871">
    <property type="entry name" value="ABC_transporter-like_CS"/>
</dbReference>
<evidence type="ECO:0000256" key="1">
    <source>
        <dbReference type="ARBA" id="ARBA00004202"/>
    </source>
</evidence>
<reference evidence="7 8" key="1">
    <citation type="submission" date="2020-08" db="EMBL/GenBank/DDBJ databases">
        <title>Sequencing the genomes of 1000 actinobacteria strains.</title>
        <authorList>
            <person name="Klenk H.-P."/>
        </authorList>
    </citation>
    <scope>NUCLEOTIDE SEQUENCE [LARGE SCALE GENOMIC DNA]</scope>
    <source>
        <strain evidence="7 8">DSM 43851</strain>
    </source>
</reference>
<dbReference type="CDD" id="cd03230">
    <property type="entry name" value="ABC_DR_subfamily_A"/>
    <property type="match status" value="1"/>
</dbReference>
<dbReference type="PANTHER" id="PTHR42711:SF17">
    <property type="entry name" value="ABC TRANSPORTER ATP-BINDING PROTEIN"/>
    <property type="match status" value="1"/>
</dbReference>
<name>A0A7W9KFS5_9PSEU</name>
<dbReference type="EMBL" id="JACHIR010000001">
    <property type="protein sequence ID" value="MBB5891827.1"/>
    <property type="molecule type" value="Genomic_DNA"/>
</dbReference>
<evidence type="ECO:0000256" key="4">
    <source>
        <dbReference type="ARBA" id="ARBA00022840"/>
    </source>
</evidence>
<dbReference type="InterPro" id="IPR050763">
    <property type="entry name" value="ABC_transporter_ATP-binding"/>
</dbReference>
<sequence length="304" mass="31726">MDSTDTVTRGAAVSLRGLVKHFDGVHAVDGVDVTIAPGEVVALLGPNGAGKSTTIDMLLGLAEPTGGTVSVFGRGPREAVASGLVGAMLQSGGLLDDATVAETVSLFRAMYPKPLPLKETLTRAGLAELAGRKVGALSGGEKQRVRFAVALVSDPDLLVLDEPTVAMDVEARREFWTAMRSYTDTGRTVVFATHYLAEAEDYADRVVLLRSGRVVADGSVSQVRSLAAGRVITARIPQADEGVLAMLPGVTSVLVRGESTELACADSDVALRELLANHPQAHDIEVRGAGLEAAFVTLTRQEAA</sequence>
<protein>
    <submittedName>
        <fullName evidence="7">ABC-2 type transport system ATP-binding protein</fullName>
    </submittedName>
</protein>
<evidence type="ECO:0000313" key="8">
    <source>
        <dbReference type="Proteomes" id="UP000585638"/>
    </source>
</evidence>
<evidence type="ECO:0000313" key="7">
    <source>
        <dbReference type="EMBL" id="MBB5891827.1"/>
    </source>
</evidence>
<dbReference type="InterPro" id="IPR027417">
    <property type="entry name" value="P-loop_NTPase"/>
</dbReference>
<keyword evidence="3" id="KW-0547">Nucleotide-binding</keyword>
<dbReference type="GO" id="GO:0046677">
    <property type="term" value="P:response to antibiotic"/>
    <property type="evidence" value="ECO:0007669"/>
    <property type="project" value="UniProtKB-KW"/>
</dbReference>
<evidence type="ECO:0000256" key="5">
    <source>
        <dbReference type="ARBA" id="ARBA00023251"/>
    </source>
</evidence>
<dbReference type="SUPFAM" id="SSF52540">
    <property type="entry name" value="P-loop containing nucleoside triphosphate hydrolases"/>
    <property type="match status" value="1"/>
</dbReference>
<keyword evidence="4 7" id="KW-0067">ATP-binding</keyword>
<gene>
    <name evidence="7" type="ORF">BJ998_003023</name>
</gene>
<evidence type="ECO:0000259" key="6">
    <source>
        <dbReference type="PROSITE" id="PS50893"/>
    </source>
</evidence>
<dbReference type="PROSITE" id="PS00211">
    <property type="entry name" value="ABC_TRANSPORTER_1"/>
    <property type="match status" value="1"/>
</dbReference>
<evidence type="ECO:0000256" key="2">
    <source>
        <dbReference type="ARBA" id="ARBA00022448"/>
    </source>
</evidence>
<dbReference type="AlphaFoldDB" id="A0A7W9KFS5"/>
<proteinExistence type="predicted"/>
<keyword evidence="8" id="KW-1185">Reference proteome</keyword>
<dbReference type="GO" id="GO:0005886">
    <property type="term" value="C:plasma membrane"/>
    <property type="evidence" value="ECO:0007669"/>
    <property type="project" value="UniProtKB-SubCell"/>
</dbReference>
<dbReference type="GO" id="GO:0005524">
    <property type="term" value="F:ATP binding"/>
    <property type="evidence" value="ECO:0007669"/>
    <property type="project" value="UniProtKB-KW"/>
</dbReference>
<feature type="domain" description="ABC transporter" evidence="6">
    <location>
        <begin position="13"/>
        <end position="236"/>
    </location>
</feature>
<comment type="caution">
    <text evidence="7">The sequence shown here is derived from an EMBL/GenBank/DDBJ whole genome shotgun (WGS) entry which is preliminary data.</text>
</comment>
<accession>A0A7W9KFS5</accession>
<comment type="subcellular location">
    <subcellularLocation>
        <location evidence="1">Cell membrane</location>
        <topology evidence="1">Peripheral membrane protein</topology>
    </subcellularLocation>
</comment>
<dbReference type="GO" id="GO:0016887">
    <property type="term" value="F:ATP hydrolysis activity"/>
    <property type="evidence" value="ECO:0007669"/>
    <property type="project" value="InterPro"/>
</dbReference>
<dbReference type="PANTHER" id="PTHR42711">
    <property type="entry name" value="ABC TRANSPORTER ATP-BINDING PROTEIN"/>
    <property type="match status" value="1"/>
</dbReference>
<dbReference type="Proteomes" id="UP000585638">
    <property type="component" value="Unassembled WGS sequence"/>
</dbReference>
<dbReference type="PROSITE" id="PS50893">
    <property type="entry name" value="ABC_TRANSPORTER_2"/>
    <property type="match status" value="1"/>
</dbReference>
<keyword evidence="5" id="KW-0046">Antibiotic resistance</keyword>
<organism evidence="7 8">
    <name type="scientific">Kutzneria kofuensis</name>
    <dbReference type="NCBI Taxonomy" id="103725"/>
    <lineage>
        <taxon>Bacteria</taxon>
        <taxon>Bacillati</taxon>
        <taxon>Actinomycetota</taxon>
        <taxon>Actinomycetes</taxon>
        <taxon>Pseudonocardiales</taxon>
        <taxon>Pseudonocardiaceae</taxon>
        <taxon>Kutzneria</taxon>
    </lineage>
</organism>
<dbReference type="Pfam" id="PF00005">
    <property type="entry name" value="ABC_tran"/>
    <property type="match status" value="1"/>
</dbReference>
<evidence type="ECO:0000256" key="3">
    <source>
        <dbReference type="ARBA" id="ARBA00022741"/>
    </source>
</evidence>
<dbReference type="InterPro" id="IPR003439">
    <property type="entry name" value="ABC_transporter-like_ATP-bd"/>
</dbReference>
<dbReference type="InterPro" id="IPR003593">
    <property type="entry name" value="AAA+_ATPase"/>
</dbReference>
<dbReference type="RefSeq" id="WP_184862210.1">
    <property type="nucleotide sequence ID" value="NZ_BAAAWY010000007.1"/>
</dbReference>
<keyword evidence="2" id="KW-0813">Transport</keyword>
<dbReference type="SMART" id="SM00382">
    <property type="entry name" value="AAA"/>
    <property type="match status" value="1"/>
</dbReference>